<evidence type="ECO:0000256" key="2">
    <source>
        <dbReference type="ARBA" id="ARBA00022692"/>
    </source>
</evidence>
<dbReference type="EMBL" id="JBGFUD010007024">
    <property type="protein sequence ID" value="MFH4981338.1"/>
    <property type="molecule type" value="Genomic_DNA"/>
</dbReference>
<keyword evidence="8" id="KW-1185">Reference proteome</keyword>
<keyword evidence="4 5" id="KW-0472">Membrane</keyword>
<reference evidence="7 8" key="1">
    <citation type="submission" date="2024-08" db="EMBL/GenBank/DDBJ databases">
        <title>Gnathostoma spinigerum genome.</title>
        <authorList>
            <person name="Gonzalez-Bertolin B."/>
            <person name="Monzon S."/>
            <person name="Zaballos A."/>
            <person name="Jimenez P."/>
            <person name="Dekumyoy P."/>
            <person name="Varona S."/>
            <person name="Cuesta I."/>
            <person name="Sumanam S."/>
            <person name="Adisakwattana P."/>
            <person name="Gasser R.B."/>
            <person name="Hernandez-Gonzalez A."/>
            <person name="Young N.D."/>
            <person name="Perteguer M.J."/>
        </authorList>
    </citation>
    <scope>NUCLEOTIDE SEQUENCE [LARGE SCALE GENOMIC DNA]</scope>
    <source>
        <strain evidence="7">AL3</strain>
        <tissue evidence="7">Liver</tissue>
    </source>
</reference>
<dbReference type="Proteomes" id="UP001608902">
    <property type="component" value="Unassembled WGS sequence"/>
</dbReference>
<keyword evidence="3 5" id="KW-1133">Transmembrane helix</keyword>
<feature type="domain" description="Amino acid transporter transmembrane" evidence="6">
    <location>
        <begin position="1"/>
        <end position="55"/>
    </location>
</feature>
<evidence type="ECO:0000259" key="6">
    <source>
        <dbReference type="Pfam" id="PF01490"/>
    </source>
</evidence>
<organism evidence="7 8">
    <name type="scientific">Gnathostoma spinigerum</name>
    <dbReference type="NCBI Taxonomy" id="75299"/>
    <lineage>
        <taxon>Eukaryota</taxon>
        <taxon>Metazoa</taxon>
        <taxon>Ecdysozoa</taxon>
        <taxon>Nematoda</taxon>
        <taxon>Chromadorea</taxon>
        <taxon>Rhabditida</taxon>
        <taxon>Spirurina</taxon>
        <taxon>Gnathostomatomorpha</taxon>
        <taxon>Gnathostomatoidea</taxon>
        <taxon>Gnathostomatidae</taxon>
        <taxon>Gnathostoma</taxon>
    </lineage>
</organism>
<evidence type="ECO:0000313" key="7">
    <source>
        <dbReference type="EMBL" id="MFH4981338.1"/>
    </source>
</evidence>
<evidence type="ECO:0000256" key="4">
    <source>
        <dbReference type="ARBA" id="ARBA00023136"/>
    </source>
</evidence>
<dbReference type="InterPro" id="IPR013057">
    <property type="entry name" value="AA_transpt_TM"/>
</dbReference>
<evidence type="ECO:0000256" key="5">
    <source>
        <dbReference type="SAM" id="Phobius"/>
    </source>
</evidence>
<comment type="caution">
    <text evidence="7">The sequence shown here is derived from an EMBL/GenBank/DDBJ whole genome shotgun (WGS) entry which is preliminary data.</text>
</comment>
<sequence>MVAVLFVALSLPNFGPLLDLVGGSTIAATAVVFPAFFYIYLLYIDENLNGNSAMKMQSPPTFIEVVSATPKCRLCICFIIVAIGIVGGAATTFSAIRQLAATQFSPPCYLRPFLYDQQNVQNHVDNINCCGAFQNISISGNSSDCAPYFDYYNQH</sequence>
<feature type="transmembrane region" description="Helical" evidence="5">
    <location>
        <begin position="74"/>
        <end position="96"/>
    </location>
</feature>
<dbReference type="GO" id="GO:0016020">
    <property type="term" value="C:membrane"/>
    <property type="evidence" value="ECO:0007669"/>
    <property type="project" value="UniProtKB-SubCell"/>
</dbReference>
<gene>
    <name evidence="7" type="ORF">AB6A40_008047</name>
</gene>
<name>A0ABD6EN10_9BILA</name>
<evidence type="ECO:0000256" key="3">
    <source>
        <dbReference type="ARBA" id="ARBA00022989"/>
    </source>
</evidence>
<accession>A0ABD6EN10</accession>
<feature type="transmembrane region" description="Helical" evidence="5">
    <location>
        <begin position="20"/>
        <end position="44"/>
    </location>
</feature>
<proteinExistence type="predicted"/>
<protein>
    <recommendedName>
        <fullName evidence="6">Amino acid transporter transmembrane domain-containing protein</fullName>
    </recommendedName>
</protein>
<keyword evidence="2 5" id="KW-0812">Transmembrane</keyword>
<evidence type="ECO:0000313" key="8">
    <source>
        <dbReference type="Proteomes" id="UP001608902"/>
    </source>
</evidence>
<evidence type="ECO:0000256" key="1">
    <source>
        <dbReference type="ARBA" id="ARBA00004370"/>
    </source>
</evidence>
<dbReference type="AlphaFoldDB" id="A0ABD6EN10"/>
<comment type="subcellular location">
    <subcellularLocation>
        <location evidence="1">Membrane</location>
    </subcellularLocation>
</comment>
<dbReference type="Pfam" id="PF01490">
    <property type="entry name" value="Aa_trans"/>
    <property type="match status" value="1"/>
</dbReference>